<accession>A0AAV4DFY8</accession>
<dbReference type="Proteomes" id="UP000735302">
    <property type="component" value="Unassembled WGS sequence"/>
</dbReference>
<keyword evidence="2" id="KW-1185">Reference proteome</keyword>
<protein>
    <submittedName>
        <fullName evidence="1">Uncharacterized protein</fullName>
    </submittedName>
</protein>
<reference evidence="1 2" key="1">
    <citation type="journal article" date="2021" name="Elife">
        <title>Chloroplast acquisition without the gene transfer in kleptoplastic sea slugs, Plakobranchus ocellatus.</title>
        <authorList>
            <person name="Maeda T."/>
            <person name="Takahashi S."/>
            <person name="Yoshida T."/>
            <person name="Shimamura S."/>
            <person name="Takaki Y."/>
            <person name="Nagai Y."/>
            <person name="Toyoda A."/>
            <person name="Suzuki Y."/>
            <person name="Arimoto A."/>
            <person name="Ishii H."/>
            <person name="Satoh N."/>
            <person name="Nishiyama T."/>
            <person name="Hasebe M."/>
            <person name="Maruyama T."/>
            <person name="Minagawa J."/>
            <person name="Obokata J."/>
            <person name="Shigenobu S."/>
        </authorList>
    </citation>
    <scope>NUCLEOTIDE SEQUENCE [LARGE SCALE GENOMIC DNA]</scope>
</reference>
<comment type="caution">
    <text evidence="1">The sequence shown here is derived from an EMBL/GenBank/DDBJ whole genome shotgun (WGS) entry which is preliminary data.</text>
</comment>
<organism evidence="1 2">
    <name type="scientific">Plakobranchus ocellatus</name>
    <dbReference type="NCBI Taxonomy" id="259542"/>
    <lineage>
        <taxon>Eukaryota</taxon>
        <taxon>Metazoa</taxon>
        <taxon>Spiralia</taxon>
        <taxon>Lophotrochozoa</taxon>
        <taxon>Mollusca</taxon>
        <taxon>Gastropoda</taxon>
        <taxon>Heterobranchia</taxon>
        <taxon>Euthyneura</taxon>
        <taxon>Panpulmonata</taxon>
        <taxon>Sacoglossa</taxon>
        <taxon>Placobranchoidea</taxon>
        <taxon>Plakobranchidae</taxon>
        <taxon>Plakobranchus</taxon>
    </lineage>
</organism>
<dbReference type="EMBL" id="BLXT01007853">
    <property type="protein sequence ID" value="GFO43076.1"/>
    <property type="molecule type" value="Genomic_DNA"/>
</dbReference>
<evidence type="ECO:0000313" key="2">
    <source>
        <dbReference type="Proteomes" id="UP000735302"/>
    </source>
</evidence>
<gene>
    <name evidence="1" type="ORF">PoB_006958100</name>
</gene>
<evidence type="ECO:0000313" key="1">
    <source>
        <dbReference type="EMBL" id="GFO43076.1"/>
    </source>
</evidence>
<dbReference type="AlphaFoldDB" id="A0AAV4DFY8"/>
<proteinExistence type="predicted"/>
<sequence>MFGRDGATFCSLAEESNRTRPEREKPLSHSSVYHLINISTKLAHFLIVRDVVDERVERMKKYQLWCCRMLQEASEISKETKPRAYDLQIMSTSYS</sequence>
<name>A0AAV4DFY8_9GAST</name>